<evidence type="ECO:0000256" key="2">
    <source>
        <dbReference type="ARBA" id="ARBA00004613"/>
    </source>
</evidence>
<feature type="non-terminal residue" evidence="6">
    <location>
        <position position="1"/>
    </location>
</feature>
<proteinExistence type="predicted"/>
<evidence type="ECO:0000313" key="5">
    <source>
        <dbReference type="EMBL" id="THU77854.1"/>
    </source>
</evidence>
<dbReference type="GO" id="GO:0005576">
    <property type="term" value="C:extracellular region"/>
    <property type="evidence" value="ECO:0007669"/>
    <property type="project" value="UniProtKB-SubCell"/>
</dbReference>
<evidence type="ECO:0000313" key="7">
    <source>
        <dbReference type="Proteomes" id="UP000297245"/>
    </source>
</evidence>
<dbReference type="InterPro" id="IPR045379">
    <property type="entry name" value="Crinkler_N"/>
</dbReference>
<evidence type="ECO:0000256" key="1">
    <source>
        <dbReference type="ARBA" id="ARBA00004340"/>
    </source>
</evidence>
<dbReference type="Proteomes" id="UP000297245">
    <property type="component" value="Unassembled WGS sequence"/>
</dbReference>
<sequence length="104" mass="11709">LKIFCCIAGSDRPFSVEMSSSRTIDDLKEAIKERRPNDLQSIDSAHLDLFEVSLPDEGDLVTKVKDEVKFEKPLKSTRKLSKIFPDEPPEETIHIVVKLPDDAG</sequence>
<gene>
    <name evidence="5" type="ORF">K435DRAFT_577016</name>
    <name evidence="6" type="ORF">K435DRAFT_604164</name>
</gene>
<protein>
    <recommendedName>
        <fullName evidence="4">Crinkler effector protein N-terminal domain-containing protein</fullName>
    </recommendedName>
</protein>
<accession>A0A4S8L814</accession>
<dbReference type="EMBL" id="ML179592">
    <property type="protein sequence ID" value="THU84563.1"/>
    <property type="molecule type" value="Genomic_DNA"/>
</dbReference>
<evidence type="ECO:0000313" key="6">
    <source>
        <dbReference type="EMBL" id="THU84563.1"/>
    </source>
</evidence>
<evidence type="ECO:0000259" key="4">
    <source>
        <dbReference type="Pfam" id="PF20147"/>
    </source>
</evidence>
<keyword evidence="3" id="KW-0964">Secreted</keyword>
<evidence type="ECO:0000256" key="3">
    <source>
        <dbReference type="ARBA" id="ARBA00022525"/>
    </source>
</evidence>
<organism evidence="6 7">
    <name type="scientific">Dendrothele bispora (strain CBS 962.96)</name>
    <dbReference type="NCBI Taxonomy" id="1314807"/>
    <lineage>
        <taxon>Eukaryota</taxon>
        <taxon>Fungi</taxon>
        <taxon>Dikarya</taxon>
        <taxon>Basidiomycota</taxon>
        <taxon>Agaricomycotina</taxon>
        <taxon>Agaricomycetes</taxon>
        <taxon>Agaricomycetidae</taxon>
        <taxon>Agaricales</taxon>
        <taxon>Agaricales incertae sedis</taxon>
        <taxon>Dendrothele</taxon>
    </lineage>
</organism>
<dbReference type="GO" id="GO:0043657">
    <property type="term" value="C:host cell"/>
    <property type="evidence" value="ECO:0007669"/>
    <property type="project" value="UniProtKB-SubCell"/>
</dbReference>
<name>A0A4S8L814_DENBC</name>
<dbReference type="AlphaFoldDB" id="A0A4S8L814"/>
<feature type="non-terminal residue" evidence="6">
    <location>
        <position position="104"/>
    </location>
</feature>
<feature type="domain" description="Crinkler effector protein N-terminal" evidence="4">
    <location>
        <begin position="1"/>
        <end position="98"/>
    </location>
</feature>
<reference evidence="6 7" key="1">
    <citation type="journal article" date="2019" name="Nat. Ecol. Evol.">
        <title>Megaphylogeny resolves global patterns of mushroom evolution.</title>
        <authorList>
            <person name="Varga T."/>
            <person name="Krizsan K."/>
            <person name="Foldi C."/>
            <person name="Dima B."/>
            <person name="Sanchez-Garcia M."/>
            <person name="Sanchez-Ramirez S."/>
            <person name="Szollosi G.J."/>
            <person name="Szarkandi J.G."/>
            <person name="Papp V."/>
            <person name="Albert L."/>
            <person name="Andreopoulos W."/>
            <person name="Angelini C."/>
            <person name="Antonin V."/>
            <person name="Barry K.W."/>
            <person name="Bougher N.L."/>
            <person name="Buchanan P."/>
            <person name="Buyck B."/>
            <person name="Bense V."/>
            <person name="Catcheside P."/>
            <person name="Chovatia M."/>
            <person name="Cooper J."/>
            <person name="Damon W."/>
            <person name="Desjardin D."/>
            <person name="Finy P."/>
            <person name="Geml J."/>
            <person name="Haridas S."/>
            <person name="Hughes K."/>
            <person name="Justo A."/>
            <person name="Karasinski D."/>
            <person name="Kautmanova I."/>
            <person name="Kiss B."/>
            <person name="Kocsube S."/>
            <person name="Kotiranta H."/>
            <person name="LaButti K.M."/>
            <person name="Lechner B.E."/>
            <person name="Liimatainen K."/>
            <person name="Lipzen A."/>
            <person name="Lukacs Z."/>
            <person name="Mihaltcheva S."/>
            <person name="Morgado L.N."/>
            <person name="Niskanen T."/>
            <person name="Noordeloos M.E."/>
            <person name="Ohm R.A."/>
            <person name="Ortiz-Santana B."/>
            <person name="Ovrebo C."/>
            <person name="Racz N."/>
            <person name="Riley R."/>
            <person name="Savchenko A."/>
            <person name="Shiryaev A."/>
            <person name="Soop K."/>
            <person name="Spirin V."/>
            <person name="Szebenyi C."/>
            <person name="Tomsovsky M."/>
            <person name="Tulloss R.E."/>
            <person name="Uehling J."/>
            <person name="Grigoriev I.V."/>
            <person name="Vagvolgyi C."/>
            <person name="Papp T."/>
            <person name="Martin F.M."/>
            <person name="Miettinen O."/>
            <person name="Hibbett D.S."/>
            <person name="Nagy L.G."/>
        </authorList>
    </citation>
    <scope>NUCLEOTIDE SEQUENCE [LARGE SCALE GENOMIC DNA]</scope>
    <source>
        <strain evidence="6 7">CBS 962.96</strain>
    </source>
</reference>
<keyword evidence="7" id="KW-1185">Reference proteome</keyword>
<dbReference type="Pfam" id="PF20147">
    <property type="entry name" value="Crinkler"/>
    <property type="match status" value="1"/>
</dbReference>
<comment type="subcellular location">
    <subcellularLocation>
        <location evidence="1">Host cell</location>
    </subcellularLocation>
    <subcellularLocation>
        <location evidence="2">Secreted</location>
    </subcellularLocation>
</comment>
<dbReference type="EMBL" id="ML180322">
    <property type="protein sequence ID" value="THU77854.1"/>
    <property type="molecule type" value="Genomic_DNA"/>
</dbReference>
<dbReference type="OrthoDB" id="3070034at2759"/>